<keyword evidence="3" id="KW-1185">Reference proteome</keyword>
<dbReference type="AlphaFoldDB" id="A0A1H8QJI9"/>
<name>A0A1H8QJI9_9PROT</name>
<protein>
    <submittedName>
        <fullName evidence="2">Uncharacterized protein</fullName>
    </submittedName>
</protein>
<gene>
    <name evidence="2" type="ORF">SAMN05216333_11215</name>
</gene>
<evidence type="ECO:0000313" key="3">
    <source>
        <dbReference type="Proteomes" id="UP000198814"/>
    </source>
</evidence>
<feature type="region of interest" description="Disordered" evidence="1">
    <location>
        <begin position="303"/>
        <end position="323"/>
    </location>
</feature>
<sequence length="323" mass="36538">MGKIIAVLAAAAALPALYWVSVRAWKAIWQTFPKIPDKEYPATGMQLRVIMPEYTFDDFIGKFNFAGAKLLPASGSYNITYTNRNGITTNRNISVSRAYENNGKFIVDAYCHLHASRRSFSNHRINRAVDLNTGKFVNDLAQHAIASFDDLAIQKTWQTIGYEMMALYLLGFLCCTDRRMLKTERDIMAGYLKRRRPDIVLEDDQLERMLKRLGMPDPRQFKKIVSDMKATGDTTRLCDIADCAMRIAATQKTADPLEKAVIEMFQEASGKVIPIDNGCQIQVIAARKEPSTPREGRETWRCTGGETYNYDTSNHPATRKGTR</sequence>
<dbReference type="EMBL" id="FODO01000012">
    <property type="protein sequence ID" value="SEO54405.1"/>
    <property type="molecule type" value="Genomic_DNA"/>
</dbReference>
<reference evidence="3" key="1">
    <citation type="submission" date="2016-10" db="EMBL/GenBank/DDBJ databases">
        <authorList>
            <person name="Varghese N."/>
            <person name="Submissions S."/>
        </authorList>
    </citation>
    <scope>NUCLEOTIDE SEQUENCE [LARGE SCALE GENOMIC DNA]</scope>
    <source>
        <strain evidence="3">Nm76</strain>
    </source>
</reference>
<organism evidence="2 3">
    <name type="scientific">Nitrosomonas oligotropha</name>
    <dbReference type="NCBI Taxonomy" id="42354"/>
    <lineage>
        <taxon>Bacteria</taxon>
        <taxon>Pseudomonadati</taxon>
        <taxon>Pseudomonadota</taxon>
        <taxon>Betaproteobacteria</taxon>
        <taxon>Nitrosomonadales</taxon>
        <taxon>Nitrosomonadaceae</taxon>
        <taxon>Nitrosomonas</taxon>
    </lineage>
</organism>
<dbReference type="Proteomes" id="UP000198814">
    <property type="component" value="Unassembled WGS sequence"/>
</dbReference>
<dbReference type="OrthoDB" id="8549735at2"/>
<accession>A0A1H8QJI9</accession>
<evidence type="ECO:0000313" key="2">
    <source>
        <dbReference type="EMBL" id="SEO54405.1"/>
    </source>
</evidence>
<dbReference type="RefSeq" id="WP_090322553.1">
    <property type="nucleotide sequence ID" value="NZ_FNOE01000047.1"/>
</dbReference>
<evidence type="ECO:0000256" key="1">
    <source>
        <dbReference type="SAM" id="MobiDB-lite"/>
    </source>
</evidence>
<proteinExistence type="predicted"/>
<dbReference type="CDD" id="cd07177">
    <property type="entry name" value="terB_like"/>
    <property type="match status" value="1"/>
</dbReference>